<dbReference type="EMBL" id="JAODUP010000515">
    <property type="protein sequence ID" value="KAK2148113.1"/>
    <property type="molecule type" value="Genomic_DNA"/>
</dbReference>
<dbReference type="Pfam" id="PF00474">
    <property type="entry name" value="SSF"/>
    <property type="match status" value="1"/>
</dbReference>
<dbReference type="InterPro" id="IPR038377">
    <property type="entry name" value="Na/Glc_symporter_sf"/>
</dbReference>
<feature type="compositionally biased region" description="Polar residues" evidence="12">
    <location>
        <begin position="357"/>
        <end position="370"/>
    </location>
</feature>
<evidence type="ECO:0000313" key="15">
    <source>
        <dbReference type="Proteomes" id="UP001208570"/>
    </source>
</evidence>
<comment type="similarity">
    <text evidence="2 11">Belongs to the sodium:solute symporter (SSF) (TC 2.A.21) family.</text>
</comment>
<keyword evidence="10" id="KW-0739">Sodium transport</keyword>
<organism evidence="14 15">
    <name type="scientific">Paralvinella palmiformis</name>
    <dbReference type="NCBI Taxonomy" id="53620"/>
    <lineage>
        <taxon>Eukaryota</taxon>
        <taxon>Metazoa</taxon>
        <taxon>Spiralia</taxon>
        <taxon>Lophotrochozoa</taxon>
        <taxon>Annelida</taxon>
        <taxon>Polychaeta</taxon>
        <taxon>Sedentaria</taxon>
        <taxon>Canalipalpata</taxon>
        <taxon>Terebellida</taxon>
        <taxon>Terebelliformia</taxon>
        <taxon>Alvinellidae</taxon>
        <taxon>Paralvinella</taxon>
    </lineage>
</organism>
<dbReference type="GO" id="GO:0005886">
    <property type="term" value="C:plasma membrane"/>
    <property type="evidence" value="ECO:0007669"/>
    <property type="project" value="UniProtKB-SubCell"/>
</dbReference>
<dbReference type="PROSITE" id="PS50283">
    <property type="entry name" value="NA_SOLUT_SYMP_3"/>
    <property type="match status" value="1"/>
</dbReference>
<dbReference type="GO" id="GO:0006814">
    <property type="term" value="P:sodium ion transport"/>
    <property type="evidence" value="ECO:0007669"/>
    <property type="project" value="UniProtKB-KW"/>
</dbReference>
<gene>
    <name evidence="14" type="ORF">LSH36_515g02003</name>
</gene>
<dbReference type="Gene3D" id="1.20.1730.10">
    <property type="entry name" value="Sodium/glucose cotransporter"/>
    <property type="match status" value="1"/>
</dbReference>
<accession>A0AAD9J7W8</accession>
<proteinExistence type="inferred from homology"/>
<dbReference type="PANTHER" id="PTHR42985:SF40">
    <property type="entry name" value="LD47995P-RELATED"/>
    <property type="match status" value="1"/>
</dbReference>
<sequence length="370" mass="39959">MVQRTLCCPRGRDGQIAMWLNFPGLTALLTVCALCGMVVYAEYKDCDPIKMKRIEAKDQLLPQYVMDQLFYPGLPGLFTACLFSGALSTISSGLNSLAAVTLQDLIKDRCCTKLSDKKAAIISKILAFSYGLVMIALSYVASKLGGVLQAALGLFGMIGGPVLGVFTLGILYPWANHVGAFIGTFASLVITLWIGLGGQIYKPTAHHPPISISGCPLKNISETMSYTTIELMNSTNSTEAPSTSARDMPGYLSIYEVSYLWYSAIATVIAVVVGLLASIPTGLTKPSTLNPMLIHPIVYKMFCCCPTDKREKLKCGVGDDYKEEDEPVYPDSKEILTDMDISVENGIANPGHDNSKSNESSSDVVCQTRL</sequence>
<evidence type="ECO:0000256" key="4">
    <source>
        <dbReference type="ARBA" id="ARBA00022475"/>
    </source>
</evidence>
<dbReference type="InterPro" id="IPR001734">
    <property type="entry name" value="Na/solute_symporter"/>
</dbReference>
<keyword evidence="6 13" id="KW-1133">Transmembrane helix</keyword>
<keyword evidence="4" id="KW-1003">Cell membrane</keyword>
<dbReference type="GO" id="GO:0015293">
    <property type="term" value="F:symporter activity"/>
    <property type="evidence" value="ECO:0007669"/>
    <property type="project" value="TreeGrafter"/>
</dbReference>
<dbReference type="InterPro" id="IPR051163">
    <property type="entry name" value="Sodium:Solute_Symporter_SSF"/>
</dbReference>
<feature type="transmembrane region" description="Helical" evidence="13">
    <location>
        <begin position="147"/>
        <end position="171"/>
    </location>
</feature>
<feature type="region of interest" description="Disordered" evidence="12">
    <location>
        <begin position="344"/>
        <end position="370"/>
    </location>
</feature>
<evidence type="ECO:0008006" key="16">
    <source>
        <dbReference type="Google" id="ProtNLM"/>
    </source>
</evidence>
<keyword evidence="5 13" id="KW-0812">Transmembrane</keyword>
<dbReference type="PANTHER" id="PTHR42985">
    <property type="entry name" value="SODIUM-COUPLED MONOCARBOXYLATE TRANSPORTER"/>
    <property type="match status" value="1"/>
</dbReference>
<evidence type="ECO:0000256" key="13">
    <source>
        <dbReference type="SAM" id="Phobius"/>
    </source>
</evidence>
<dbReference type="AlphaFoldDB" id="A0AAD9J7W8"/>
<keyword evidence="15" id="KW-1185">Reference proteome</keyword>
<evidence type="ECO:0000256" key="8">
    <source>
        <dbReference type="ARBA" id="ARBA00023065"/>
    </source>
</evidence>
<evidence type="ECO:0000256" key="11">
    <source>
        <dbReference type="RuleBase" id="RU362091"/>
    </source>
</evidence>
<feature type="transmembrane region" description="Helical" evidence="13">
    <location>
        <begin position="20"/>
        <end position="41"/>
    </location>
</feature>
<evidence type="ECO:0000313" key="14">
    <source>
        <dbReference type="EMBL" id="KAK2148113.1"/>
    </source>
</evidence>
<evidence type="ECO:0000256" key="10">
    <source>
        <dbReference type="ARBA" id="ARBA00023201"/>
    </source>
</evidence>
<evidence type="ECO:0000256" key="9">
    <source>
        <dbReference type="ARBA" id="ARBA00023136"/>
    </source>
</evidence>
<feature type="transmembrane region" description="Helical" evidence="13">
    <location>
        <begin position="121"/>
        <end position="141"/>
    </location>
</feature>
<evidence type="ECO:0000256" key="1">
    <source>
        <dbReference type="ARBA" id="ARBA00004651"/>
    </source>
</evidence>
<keyword evidence="7" id="KW-0915">Sodium</keyword>
<evidence type="ECO:0000256" key="6">
    <source>
        <dbReference type="ARBA" id="ARBA00022989"/>
    </source>
</evidence>
<evidence type="ECO:0000256" key="12">
    <source>
        <dbReference type="SAM" id="MobiDB-lite"/>
    </source>
</evidence>
<dbReference type="Proteomes" id="UP001208570">
    <property type="component" value="Unassembled WGS sequence"/>
</dbReference>
<keyword evidence="3" id="KW-0813">Transport</keyword>
<comment type="subcellular location">
    <subcellularLocation>
        <location evidence="1">Cell membrane</location>
        <topology evidence="1">Multi-pass membrane protein</topology>
    </subcellularLocation>
</comment>
<evidence type="ECO:0000256" key="2">
    <source>
        <dbReference type="ARBA" id="ARBA00006434"/>
    </source>
</evidence>
<reference evidence="14" key="1">
    <citation type="journal article" date="2023" name="Mol. Biol. Evol.">
        <title>Third-Generation Sequencing Reveals the Adaptive Role of the Epigenome in Three Deep-Sea Polychaetes.</title>
        <authorList>
            <person name="Perez M."/>
            <person name="Aroh O."/>
            <person name="Sun Y."/>
            <person name="Lan Y."/>
            <person name="Juniper S.K."/>
            <person name="Young C.R."/>
            <person name="Angers B."/>
            <person name="Qian P.Y."/>
        </authorList>
    </citation>
    <scope>NUCLEOTIDE SEQUENCE</scope>
    <source>
        <strain evidence="14">P08H-3</strain>
    </source>
</reference>
<evidence type="ECO:0000256" key="7">
    <source>
        <dbReference type="ARBA" id="ARBA00023053"/>
    </source>
</evidence>
<protein>
    <recommendedName>
        <fullName evidence="16">Sodium-coupled monocarboxylate transporter 1</fullName>
    </recommendedName>
</protein>
<evidence type="ECO:0000256" key="5">
    <source>
        <dbReference type="ARBA" id="ARBA00022692"/>
    </source>
</evidence>
<evidence type="ECO:0000256" key="3">
    <source>
        <dbReference type="ARBA" id="ARBA00022448"/>
    </source>
</evidence>
<feature type="transmembrane region" description="Helical" evidence="13">
    <location>
        <begin position="259"/>
        <end position="279"/>
    </location>
</feature>
<comment type="caution">
    <text evidence="14">The sequence shown here is derived from an EMBL/GenBank/DDBJ whole genome shotgun (WGS) entry which is preliminary data.</text>
</comment>
<name>A0AAD9J7W8_9ANNE</name>
<feature type="transmembrane region" description="Helical" evidence="13">
    <location>
        <begin position="76"/>
        <end position="100"/>
    </location>
</feature>
<keyword evidence="8" id="KW-0406">Ion transport</keyword>
<feature type="transmembrane region" description="Helical" evidence="13">
    <location>
        <begin position="178"/>
        <end position="201"/>
    </location>
</feature>
<keyword evidence="9 13" id="KW-0472">Membrane</keyword>